<organism evidence="11 12">
    <name type="scientific">Paenibacillus yanchengensis</name>
    <dbReference type="NCBI Taxonomy" id="2035833"/>
    <lineage>
        <taxon>Bacteria</taxon>
        <taxon>Bacillati</taxon>
        <taxon>Bacillota</taxon>
        <taxon>Bacilli</taxon>
        <taxon>Bacillales</taxon>
        <taxon>Paenibacillaceae</taxon>
        <taxon>Paenibacillus</taxon>
    </lineage>
</organism>
<dbReference type="InterPro" id="IPR020449">
    <property type="entry name" value="Tscrpt_reg_AraC-type_HTH"/>
</dbReference>
<dbReference type="InterPro" id="IPR009057">
    <property type="entry name" value="Homeodomain-like_sf"/>
</dbReference>
<evidence type="ECO:0000256" key="5">
    <source>
        <dbReference type="ARBA" id="ARBA00023015"/>
    </source>
</evidence>
<dbReference type="SMART" id="SM00342">
    <property type="entry name" value="HTH_ARAC"/>
    <property type="match status" value="1"/>
</dbReference>
<dbReference type="SMART" id="SM00448">
    <property type="entry name" value="REC"/>
    <property type="match status" value="1"/>
</dbReference>
<dbReference type="SUPFAM" id="SSF46689">
    <property type="entry name" value="Homeodomain-like"/>
    <property type="match status" value="2"/>
</dbReference>
<protein>
    <submittedName>
        <fullName evidence="11">Response regulator</fullName>
    </submittedName>
</protein>
<dbReference type="SUPFAM" id="SSF52172">
    <property type="entry name" value="CheY-like"/>
    <property type="match status" value="1"/>
</dbReference>
<evidence type="ECO:0000313" key="11">
    <source>
        <dbReference type="EMBL" id="MFD2114649.1"/>
    </source>
</evidence>
<evidence type="ECO:0000256" key="8">
    <source>
        <dbReference type="PROSITE-ProRule" id="PRU00169"/>
    </source>
</evidence>
<dbReference type="Pfam" id="PF12833">
    <property type="entry name" value="HTH_18"/>
    <property type="match status" value="1"/>
</dbReference>
<keyword evidence="5" id="KW-0805">Transcription regulation</keyword>
<evidence type="ECO:0000313" key="12">
    <source>
        <dbReference type="Proteomes" id="UP001597362"/>
    </source>
</evidence>
<dbReference type="PROSITE" id="PS50110">
    <property type="entry name" value="RESPONSE_REGULATORY"/>
    <property type="match status" value="1"/>
</dbReference>
<evidence type="ECO:0000259" key="10">
    <source>
        <dbReference type="PROSITE" id="PS50110"/>
    </source>
</evidence>
<dbReference type="Proteomes" id="UP001597362">
    <property type="component" value="Unassembled WGS sequence"/>
</dbReference>
<dbReference type="PRINTS" id="PR00032">
    <property type="entry name" value="HTHARAC"/>
</dbReference>
<comment type="caution">
    <text evidence="11">The sequence shown here is derived from an EMBL/GenBank/DDBJ whole genome shotgun (WGS) entry which is preliminary data.</text>
</comment>
<sequence length="349" mass="40621">MMRAVIIEDEALIRKSLNKLVSESSFGIDVVGEGSNGVEGLQLAERVFPDLIITDIKMPLMNGLEVIKNVKSSGIHCQFIILSGYGDFSFAQEAIHYGVSDYLLKPIRPEQLMQTLHKVKMEFEKRQVDWSEYSEWLIYCSEETKRMAQYIWDVNETEAIQSIDCFNRKWIDSGGVNSQYKVRSMEFLSRIYSYLHNDLGAKKLDYDKKETILWEKSMAEVQVLNKQLIHGWLQTIRETRNYSAHMSVKQVTTFIEDHYKNNELSLQMVADHVNLTAPYLSQIFKQSIGISFSQYLIETRMEKAKQLLSDPHCKAYEIPEHIGYTDYPHFSKTFKKLYGISPREFRSTK</sequence>
<keyword evidence="7" id="KW-0804">Transcription</keyword>
<reference evidence="12" key="1">
    <citation type="journal article" date="2019" name="Int. J. Syst. Evol. Microbiol.">
        <title>The Global Catalogue of Microorganisms (GCM) 10K type strain sequencing project: providing services to taxonomists for standard genome sequencing and annotation.</title>
        <authorList>
            <consortium name="The Broad Institute Genomics Platform"/>
            <consortium name="The Broad Institute Genome Sequencing Center for Infectious Disease"/>
            <person name="Wu L."/>
            <person name="Ma J."/>
        </authorList>
    </citation>
    <scope>NUCLEOTIDE SEQUENCE [LARGE SCALE GENOMIC DNA]</scope>
    <source>
        <strain evidence="12">GH52</strain>
    </source>
</reference>
<dbReference type="RefSeq" id="WP_377769669.1">
    <property type="nucleotide sequence ID" value="NZ_JBHUHO010000008.1"/>
</dbReference>
<dbReference type="PANTHER" id="PTHR42713:SF3">
    <property type="entry name" value="TRANSCRIPTIONAL REGULATORY PROTEIN HPTR"/>
    <property type="match status" value="1"/>
</dbReference>
<dbReference type="Pfam" id="PF00072">
    <property type="entry name" value="Response_reg"/>
    <property type="match status" value="1"/>
</dbReference>
<keyword evidence="2" id="KW-0963">Cytoplasm</keyword>
<evidence type="ECO:0000256" key="2">
    <source>
        <dbReference type="ARBA" id="ARBA00022490"/>
    </source>
</evidence>
<evidence type="ECO:0000256" key="6">
    <source>
        <dbReference type="ARBA" id="ARBA00023125"/>
    </source>
</evidence>
<feature type="modified residue" description="4-aspartylphosphate" evidence="8">
    <location>
        <position position="55"/>
    </location>
</feature>
<evidence type="ECO:0000256" key="4">
    <source>
        <dbReference type="ARBA" id="ARBA00023012"/>
    </source>
</evidence>
<keyword evidence="3 8" id="KW-0597">Phosphoprotein</keyword>
<keyword evidence="12" id="KW-1185">Reference proteome</keyword>
<feature type="domain" description="HTH araC/xylS-type" evidence="9">
    <location>
        <begin position="249"/>
        <end position="348"/>
    </location>
</feature>
<dbReference type="Gene3D" id="3.40.50.2300">
    <property type="match status" value="1"/>
</dbReference>
<keyword evidence="4" id="KW-0902">Two-component regulatory system</keyword>
<dbReference type="InterPro" id="IPR018060">
    <property type="entry name" value="HTH_AraC"/>
</dbReference>
<proteinExistence type="predicted"/>
<name>A0ABW4YGY3_9BACL</name>
<dbReference type="EMBL" id="JBHUHO010000008">
    <property type="protein sequence ID" value="MFD2114649.1"/>
    <property type="molecule type" value="Genomic_DNA"/>
</dbReference>
<dbReference type="PROSITE" id="PS01124">
    <property type="entry name" value="HTH_ARAC_FAMILY_2"/>
    <property type="match status" value="1"/>
</dbReference>
<dbReference type="PANTHER" id="PTHR42713">
    <property type="entry name" value="HISTIDINE KINASE-RELATED"/>
    <property type="match status" value="1"/>
</dbReference>
<feature type="domain" description="Response regulatory" evidence="10">
    <location>
        <begin position="3"/>
        <end position="120"/>
    </location>
</feature>
<dbReference type="InterPro" id="IPR001789">
    <property type="entry name" value="Sig_transdc_resp-reg_receiver"/>
</dbReference>
<evidence type="ECO:0000259" key="9">
    <source>
        <dbReference type="PROSITE" id="PS01124"/>
    </source>
</evidence>
<evidence type="ECO:0000256" key="7">
    <source>
        <dbReference type="ARBA" id="ARBA00023163"/>
    </source>
</evidence>
<dbReference type="Gene3D" id="1.10.10.60">
    <property type="entry name" value="Homeodomain-like"/>
    <property type="match status" value="2"/>
</dbReference>
<comment type="subcellular location">
    <subcellularLocation>
        <location evidence="1">Cytoplasm</location>
    </subcellularLocation>
</comment>
<accession>A0ABW4YGY3</accession>
<keyword evidence="6" id="KW-0238">DNA-binding</keyword>
<evidence type="ECO:0000256" key="3">
    <source>
        <dbReference type="ARBA" id="ARBA00022553"/>
    </source>
</evidence>
<evidence type="ECO:0000256" key="1">
    <source>
        <dbReference type="ARBA" id="ARBA00004496"/>
    </source>
</evidence>
<dbReference type="InterPro" id="IPR011006">
    <property type="entry name" value="CheY-like_superfamily"/>
</dbReference>
<gene>
    <name evidence="11" type="ORF">ACFSJH_02660</name>
</gene>
<dbReference type="CDD" id="cd17536">
    <property type="entry name" value="REC_YesN-like"/>
    <property type="match status" value="1"/>
</dbReference>
<dbReference type="InterPro" id="IPR051552">
    <property type="entry name" value="HptR"/>
</dbReference>